<feature type="compositionally biased region" description="Basic and acidic residues" evidence="1">
    <location>
        <begin position="356"/>
        <end position="365"/>
    </location>
</feature>
<evidence type="ECO:0000256" key="1">
    <source>
        <dbReference type="SAM" id="MobiDB-lite"/>
    </source>
</evidence>
<evidence type="ECO:0000313" key="3">
    <source>
        <dbReference type="Proteomes" id="UP000250235"/>
    </source>
</evidence>
<reference evidence="2 3" key="1">
    <citation type="journal article" date="2015" name="Proc. Natl. Acad. Sci. U.S.A.">
        <title>The resurrection genome of Boea hygrometrica: A blueprint for survival of dehydration.</title>
        <authorList>
            <person name="Xiao L."/>
            <person name="Yang G."/>
            <person name="Zhang L."/>
            <person name="Yang X."/>
            <person name="Zhao S."/>
            <person name="Ji Z."/>
            <person name="Zhou Q."/>
            <person name="Hu M."/>
            <person name="Wang Y."/>
            <person name="Chen M."/>
            <person name="Xu Y."/>
            <person name="Jin H."/>
            <person name="Xiao X."/>
            <person name="Hu G."/>
            <person name="Bao F."/>
            <person name="Hu Y."/>
            <person name="Wan P."/>
            <person name="Li L."/>
            <person name="Deng X."/>
            <person name="Kuang T."/>
            <person name="Xiang C."/>
            <person name="Zhu J.K."/>
            <person name="Oliver M.J."/>
            <person name="He Y."/>
        </authorList>
    </citation>
    <scope>NUCLEOTIDE SEQUENCE [LARGE SCALE GENOMIC DNA]</scope>
    <source>
        <strain evidence="3">cv. XS01</strain>
    </source>
</reference>
<dbReference type="AlphaFoldDB" id="A0A2Z7BYA0"/>
<dbReference type="PANTHER" id="PTHR34281">
    <property type="entry name" value="PROTEIN EARLY FLOWERING 3"/>
    <property type="match status" value="1"/>
</dbReference>
<feature type="region of interest" description="Disordered" evidence="1">
    <location>
        <begin position="1"/>
        <end position="33"/>
    </location>
</feature>
<gene>
    <name evidence="2" type="ORF">F511_04636</name>
</gene>
<dbReference type="OrthoDB" id="1939092at2759"/>
<name>A0A2Z7BYA0_9LAMI</name>
<sequence length="616" mass="67876">MKRGKDEDKTMGPMFPRLHVNEIEKRGPRAPPRNKMALYEQLSIPSQRFTAAVDVCPNSNQGGGTEKGIFVSRQLLPRHQSEQYSEFSDSSAPVTKMDQRKELDDDDFRVPIFLHSKSSVEHGKLTNVFITEKPSPTNTSYINPLVKFRKSNIQKEEKLKELVADQDKAISNSSSLCQETLVNSLDSTERLKSGGGVQLEVCPELQPSCNMHDSAVCGELISTMDKRRSSVLVRDLSCGAEVKEPDKDQPRVDTISETSITDTISGLEITPDDVVGVLGQKRFWKARRAIVNQQRVFADQVFELHRLMKVQKSIALSPHFLLEDVVDISKPVKALTEKIVPSECPNKALPNDPNPTDDHPKRPVSEEGSAENPVVKSSLPSVRNNSLPPNFRIACNEASPWCFNQPPGPQWLVPVMSPSEGLVYKPYPGPGYVGPPVPGNNFMTPAYGVPAIHPQYQFPSFPAPGPHPYFPTYGMPVVSTASFSSSSVEQVNPPSIPGPSPLANLPVQRNISGPGRENLQLPEDIEVQASTASSRSESAMDSGSGSVLDKRNALRLFPTSPTEPECPTRTQVIKVIPHKAGSATESVARIFRSIQEERRHYDPLLGRFISCLVHTI</sequence>
<feature type="region of interest" description="Disordered" evidence="1">
    <location>
        <begin position="528"/>
        <end position="551"/>
    </location>
</feature>
<dbReference type="Proteomes" id="UP000250235">
    <property type="component" value="Unassembled WGS sequence"/>
</dbReference>
<keyword evidence="3" id="KW-1185">Reference proteome</keyword>
<dbReference type="PANTHER" id="PTHR34281:SF2">
    <property type="entry name" value="PROTEIN EARLY FLOWERING 3"/>
    <property type="match status" value="1"/>
</dbReference>
<organism evidence="2 3">
    <name type="scientific">Dorcoceras hygrometricum</name>
    <dbReference type="NCBI Taxonomy" id="472368"/>
    <lineage>
        <taxon>Eukaryota</taxon>
        <taxon>Viridiplantae</taxon>
        <taxon>Streptophyta</taxon>
        <taxon>Embryophyta</taxon>
        <taxon>Tracheophyta</taxon>
        <taxon>Spermatophyta</taxon>
        <taxon>Magnoliopsida</taxon>
        <taxon>eudicotyledons</taxon>
        <taxon>Gunneridae</taxon>
        <taxon>Pentapetalae</taxon>
        <taxon>asterids</taxon>
        <taxon>lamiids</taxon>
        <taxon>Lamiales</taxon>
        <taxon>Gesneriaceae</taxon>
        <taxon>Didymocarpoideae</taxon>
        <taxon>Trichosporeae</taxon>
        <taxon>Loxocarpinae</taxon>
        <taxon>Dorcoceras</taxon>
    </lineage>
</organism>
<feature type="region of interest" description="Disordered" evidence="1">
    <location>
        <begin position="343"/>
        <end position="381"/>
    </location>
</feature>
<feature type="compositionally biased region" description="Polar residues" evidence="1">
    <location>
        <begin position="528"/>
        <end position="545"/>
    </location>
</feature>
<proteinExistence type="predicted"/>
<dbReference type="EMBL" id="KV003151">
    <property type="protein sequence ID" value="KZV37217.1"/>
    <property type="molecule type" value="Genomic_DNA"/>
</dbReference>
<feature type="compositionally biased region" description="Basic and acidic residues" evidence="1">
    <location>
        <begin position="1"/>
        <end position="10"/>
    </location>
</feature>
<dbReference type="InterPro" id="IPR039319">
    <property type="entry name" value="ELF3-like"/>
</dbReference>
<protein>
    <submittedName>
        <fullName evidence="2">Protein EARLY FLOWERING 3-like</fullName>
    </submittedName>
</protein>
<evidence type="ECO:0000313" key="2">
    <source>
        <dbReference type="EMBL" id="KZV37217.1"/>
    </source>
</evidence>
<accession>A0A2Z7BYA0</accession>
<dbReference type="GO" id="GO:2000028">
    <property type="term" value="P:regulation of photoperiodism, flowering"/>
    <property type="evidence" value="ECO:0007669"/>
    <property type="project" value="InterPro"/>
</dbReference>